<evidence type="ECO:0000313" key="3">
    <source>
        <dbReference type="Proteomes" id="UP000269154"/>
    </source>
</evidence>
<dbReference type="OrthoDB" id="9179784at2"/>
<reference evidence="2 3" key="1">
    <citation type="journal article" date="2018" name="ACS Chem. Biol.">
        <title>Ketoreductase domain dysfunction expands chemodiversity: malyngamide biosynthesis in the cyanobacterium Okeania hirsuta.</title>
        <authorList>
            <person name="Moss N.A."/>
            <person name="Leao T."/>
            <person name="Rankin M."/>
            <person name="McCullough T.M."/>
            <person name="Qu P."/>
            <person name="Korobeynikov A."/>
            <person name="Smith J.L."/>
            <person name="Gerwick L."/>
            <person name="Gerwick W.H."/>
        </authorList>
    </citation>
    <scope>NUCLEOTIDE SEQUENCE [LARGE SCALE GENOMIC DNA]</scope>
    <source>
        <strain evidence="2 3">PAB10Feb10-1</strain>
    </source>
</reference>
<accession>A0A3N6PTJ9</accession>
<dbReference type="Pfam" id="PF13847">
    <property type="entry name" value="Methyltransf_31"/>
    <property type="match status" value="1"/>
</dbReference>
<feature type="domain" description="Methyltransferase" evidence="1">
    <location>
        <begin position="78"/>
        <end position="192"/>
    </location>
</feature>
<keyword evidence="2" id="KW-0489">Methyltransferase</keyword>
<keyword evidence="3" id="KW-1185">Reference proteome</keyword>
<dbReference type="SUPFAM" id="SSF53335">
    <property type="entry name" value="S-adenosyl-L-methionine-dependent methyltransferases"/>
    <property type="match status" value="1"/>
</dbReference>
<evidence type="ECO:0000313" key="2">
    <source>
        <dbReference type="EMBL" id="RQH42235.1"/>
    </source>
</evidence>
<dbReference type="CDD" id="cd02440">
    <property type="entry name" value="AdoMet_MTases"/>
    <property type="match status" value="1"/>
</dbReference>
<keyword evidence="2" id="KW-0808">Transferase</keyword>
<dbReference type="EMBL" id="RCBY01000076">
    <property type="protein sequence ID" value="RQH42235.1"/>
    <property type="molecule type" value="Genomic_DNA"/>
</dbReference>
<organism evidence="2 3">
    <name type="scientific">Okeania hirsuta</name>
    <dbReference type="NCBI Taxonomy" id="1458930"/>
    <lineage>
        <taxon>Bacteria</taxon>
        <taxon>Bacillati</taxon>
        <taxon>Cyanobacteriota</taxon>
        <taxon>Cyanophyceae</taxon>
        <taxon>Oscillatoriophycideae</taxon>
        <taxon>Oscillatoriales</taxon>
        <taxon>Microcoleaceae</taxon>
        <taxon>Okeania</taxon>
    </lineage>
</organism>
<gene>
    <name evidence="2" type="ORF">D5R40_14895</name>
</gene>
<name>A0A3N6PTJ9_9CYAN</name>
<evidence type="ECO:0000259" key="1">
    <source>
        <dbReference type="Pfam" id="PF13847"/>
    </source>
</evidence>
<dbReference type="InterPro" id="IPR029063">
    <property type="entry name" value="SAM-dependent_MTases_sf"/>
</dbReference>
<dbReference type="InterPro" id="IPR025714">
    <property type="entry name" value="Methyltranfer_dom"/>
</dbReference>
<sequence>MENSKNEQQKKVASHWSDVTKKSQQAQNLRLRWWQSPNIIKHINKKITGLPLDGFSQGITQKAKEIAGDRYPFSRGISVGCGNGQKEITLVSQGLVSSFQLYEVSKVRIEQGRRLATRFGVENKVTFIEGDALEIIREKDCFDFVHWNNSLHHMLDVEAAIKWSYEVLQKGGIFYMDDYVGPNRMQWSDKMLEVASKVRSILPEKYLANPKNPSQLLPKTLTRNSVERMIQIDPSEAADSERIIDSIKKYFPQAEITFTGGVVYHLALSDILHNFDESKDKHLLDFLMLIDDLCSELGETHYATAIAIK</sequence>
<protein>
    <submittedName>
        <fullName evidence="2">Class I SAM-dependent methyltransferase</fullName>
    </submittedName>
</protein>
<comment type="caution">
    <text evidence="2">The sequence shown here is derived from an EMBL/GenBank/DDBJ whole genome shotgun (WGS) entry which is preliminary data.</text>
</comment>
<dbReference type="GO" id="GO:0008168">
    <property type="term" value="F:methyltransferase activity"/>
    <property type="evidence" value="ECO:0007669"/>
    <property type="project" value="UniProtKB-KW"/>
</dbReference>
<dbReference type="Proteomes" id="UP000269154">
    <property type="component" value="Unassembled WGS sequence"/>
</dbReference>
<proteinExistence type="predicted"/>
<dbReference type="Gene3D" id="3.40.50.150">
    <property type="entry name" value="Vaccinia Virus protein VP39"/>
    <property type="match status" value="1"/>
</dbReference>
<dbReference type="AlphaFoldDB" id="A0A3N6PTJ9"/>
<dbReference type="RefSeq" id="WP_124154816.1">
    <property type="nucleotide sequence ID" value="NZ_CAWOLW010000691.1"/>
</dbReference>
<dbReference type="GO" id="GO:0032259">
    <property type="term" value="P:methylation"/>
    <property type="evidence" value="ECO:0007669"/>
    <property type="project" value="UniProtKB-KW"/>
</dbReference>